<evidence type="ECO:0000313" key="4">
    <source>
        <dbReference type="Proteomes" id="UP001566132"/>
    </source>
</evidence>
<keyword evidence="1" id="KW-0677">Repeat</keyword>
<dbReference type="Pfam" id="PF02493">
    <property type="entry name" value="MORN"/>
    <property type="match status" value="5"/>
</dbReference>
<proteinExistence type="predicted"/>
<evidence type="ECO:0000256" key="2">
    <source>
        <dbReference type="SAM" id="MobiDB-lite"/>
    </source>
</evidence>
<dbReference type="AlphaFoldDB" id="A0ABD1E4I8"/>
<feature type="compositionally biased region" description="Acidic residues" evidence="2">
    <location>
        <begin position="1"/>
        <end position="21"/>
    </location>
</feature>
<name>A0ABD1E4I8_HYPHA</name>
<dbReference type="SMART" id="SM00698">
    <property type="entry name" value="MORN"/>
    <property type="match status" value="5"/>
</dbReference>
<sequence>MSDEEPEKEEIGEEGEKDSEEQYPYGQYEGGRDDQLDRHGWGSALLPNGDVYEGDYYHGIRHGQARYDGMWRKGSKHGLGKFLYPDGSRYIGYWKKDFKHGQGTYHYINGDTYEGFWFKGDRHGLGSYTYKNYNITHYGTWKNGHMSGPGIINYPYYRYHGSFERNLPKGKGCFVFDSKYMQHGFYINMKDPAFDYVGAEELKLDRNDGPRNDDNGILGIVPIWRARSITEYKTELLPPEPIPILIKDSQESIVDIIEYLQQYKTEPGYDEEEIEMTPIPIPQDLLVDIPEIDLDHL</sequence>
<feature type="region of interest" description="Disordered" evidence="2">
    <location>
        <begin position="1"/>
        <end position="36"/>
    </location>
</feature>
<evidence type="ECO:0000256" key="1">
    <source>
        <dbReference type="ARBA" id="ARBA00022737"/>
    </source>
</evidence>
<dbReference type="InterPro" id="IPR003409">
    <property type="entry name" value="MORN"/>
</dbReference>
<reference evidence="3 4" key="1">
    <citation type="submission" date="2024-05" db="EMBL/GenBank/DDBJ databases">
        <title>Genetic variation in Jamaican populations of the coffee berry borer (Hypothenemus hampei).</title>
        <authorList>
            <person name="Errbii M."/>
            <person name="Myrie A."/>
        </authorList>
    </citation>
    <scope>NUCLEOTIDE SEQUENCE [LARGE SCALE GENOMIC DNA]</scope>
    <source>
        <strain evidence="3">JA-Hopewell-2020-01-JO</strain>
        <tissue evidence="3">Whole body</tissue>
    </source>
</reference>
<gene>
    <name evidence="3" type="ORF">ABEB36_013481</name>
</gene>
<evidence type="ECO:0000313" key="3">
    <source>
        <dbReference type="EMBL" id="KAL1489524.1"/>
    </source>
</evidence>
<organism evidence="3 4">
    <name type="scientific">Hypothenemus hampei</name>
    <name type="common">Coffee berry borer</name>
    <dbReference type="NCBI Taxonomy" id="57062"/>
    <lineage>
        <taxon>Eukaryota</taxon>
        <taxon>Metazoa</taxon>
        <taxon>Ecdysozoa</taxon>
        <taxon>Arthropoda</taxon>
        <taxon>Hexapoda</taxon>
        <taxon>Insecta</taxon>
        <taxon>Pterygota</taxon>
        <taxon>Neoptera</taxon>
        <taxon>Endopterygota</taxon>
        <taxon>Coleoptera</taxon>
        <taxon>Polyphaga</taxon>
        <taxon>Cucujiformia</taxon>
        <taxon>Curculionidae</taxon>
        <taxon>Scolytinae</taxon>
        <taxon>Hypothenemus</taxon>
    </lineage>
</organism>
<dbReference type="EMBL" id="JBDJPC010000011">
    <property type="protein sequence ID" value="KAL1489524.1"/>
    <property type="molecule type" value="Genomic_DNA"/>
</dbReference>
<dbReference type="Gene3D" id="2.20.110.10">
    <property type="entry name" value="Histone H3 K4-specific methyltransferase SET7/9 N-terminal domain"/>
    <property type="match status" value="1"/>
</dbReference>
<dbReference type="PANTHER" id="PTHR43215:SF14">
    <property type="entry name" value="RADIAL SPOKE HEAD 1 HOMOLOG"/>
    <property type="match status" value="1"/>
</dbReference>
<keyword evidence="4" id="KW-1185">Reference proteome</keyword>
<comment type="caution">
    <text evidence="3">The sequence shown here is derived from an EMBL/GenBank/DDBJ whole genome shotgun (WGS) entry which is preliminary data.</text>
</comment>
<accession>A0ABD1E4I8</accession>
<protein>
    <recommendedName>
        <fullName evidence="5">Radial spoke head 1 homolog</fullName>
    </recommendedName>
</protein>
<dbReference type="SUPFAM" id="SSF82185">
    <property type="entry name" value="Histone H3 K4-specific methyltransferase SET7/9 N-terminal domain"/>
    <property type="match status" value="2"/>
</dbReference>
<evidence type="ECO:0008006" key="5">
    <source>
        <dbReference type="Google" id="ProtNLM"/>
    </source>
</evidence>
<dbReference type="Proteomes" id="UP001566132">
    <property type="component" value="Unassembled WGS sequence"/>
</dbReference>
<dbReference type="PANTHER" id="PTHR43215">
    <property type="entry name" value="RADIAL SPOKE HEAD 1 HOMOLOG"/>
    <property type="match status" value="1"/>
</dbReference>